<dbReference type="PANTHER" id="PTHR32322:SF2">
    <property type="entry name" value="EAMA DOMAIN-CONTAINING PROTEIN"/>
    <property type="match status" value="1"/>
</dbReference>
<keyword evidence="4 6" id="KW-1133">Transmembrane helix</keyword>
<keyword evidence="3 6" id="KW-0812">Transmembrane</keyword>
<evidence type="ECO:0000256" key="6">
    <source>
        <dbReference type="SAM" id="Phobius"/>
    </source>
</evidence>
<feature type="non-terminal residue" evidence="8">
    <location>
        <position position="150"/>
    </location>
</feature>
<dbReference type="InterPro" id="IPR037185">
    <property type="entry name" value="EmrE-like"/>
</dbReference>
<proteinExistence type="inferred from homology"/>
<evidence type="ECO:0000256" key="4">
    <source>
        <dbReference type="ARBA" id="ARBA00022989"/>
    </source>
</evidence>
<feature type="transmembrane region" description="Helical" evidence="6">
    <location>
        <begin position="37"/>
        <end position="58"/>
    </location>
</feature>
<dbReference type="Pfam" id="PF00892">
    <property type="entry name" value="EamA"/>
    <property type="match status" value="1"/>
</dbReference>
<accession>A0ABW9QTI3</accession>
<evidence type="ECO:0000256" key="5">
    <source>
        <dbReference type="ARBA" id="ARBA00023136"/>
    </source>
</evidence>
<gene>
    <name evidence="8" type="ORF">GHK86_10590</name>
</gene>
<comment type="subcellular location">
    <subcellularLocation>
        <location evidence="1">Membrane</location>
        <topology evidence="1">Multi-pass membrane protein</topology>
    </subcellularLocation>
</comment>
<dbReference type="EMBL" id="WJHE01000503">
    <property type="protein sequence ID" value="MST33165.1"/>
    <property type="molecule type" value="Genomic_DNA"/>
</dbReference>
<reference evidence="8 9" key="1">
    <citation type="submission" date="2019-11" db="EMBL/GenBank/DDBJ databases">
        <title>Acidiferrimicrobium australis gen. nov., sp. nov., an acidophilic and obligately heterotrophic, member of the Actinobacteria that catalyses dissimilatory oxido- reduction of iron isolated from metal-rich acidic water in Chile.</title>
        <authorList>
            <person name="Gonzalez D."/>
            <person name="Huber K."/>
            <person name="Hedrich S."/>
            <person name="Rojas-Villalobos C."/>
            <person name="Quatrini R."/>
            <person name="Dinamarca M.A."/>
            <person name="Schwarz A."/>
            <person name="Canales C."/>
            <person name="Nancucheo I."/>
        </authorList>
    </citation>
    <scope>NUCLEOTIDE SEQUENCE [LARGE SCALE GENOMIC DNA]</scope>
    <source>
        <strain evidence="8 9">USS-CCA1</strain>
    </source>
</reference>
<evidence type="ECO:0000256" key="2">
    <source>
        <dbReference type="ARBA" id="ARBA00007362"/>
    </source>
</evidence>
<keyword evidence="9" id="KW-1185">Reference proteome</keyword>
<protein>
    <submittedName>
        <fullName evidence="8">EamA family transporter</fullName>
    </submittedName>
</protein>
<evidence type="ECO:0000313" key="8">
    <source>
        <dbReference type="EMBL" id="MST33165.1"/>
    </source>
</evidence>
<evidence type="ECO:0000259" key="7">
    <source>
        <dbReference type="Pfam" id="PF00892"/>
    </source>
</evidence>
<feature type="domain" description="EamA" evidence="7">
    <location>
        <begin position="21"/>
        <end position="146"/>
    </location>
</feature>
<name>A0ABW9QTI3_9ACTN</name>
<feature type="transmembrane region" description="Helical" evidence="6">
    <location>
        <begin position="130"/>
        <end position="149"/>
    </location>
</feature>
<feature type="transmembrane region" description="Helical" evidence="6">
    <location>
        <begin position="78"/>
        <end position="95"/>
    </location>
</feature>
<comment type="caution">
    <text evidence="8">The sequence shown here is derived from an EMBL/GenBank/DDBJ whole genome shotgun (WGS) entry which is preliminary data.</text>
</comment>
<dbReference type="InterPro" id="IPR050638">
    <property type="entry name" value="AA-Vitamin_Transporters"/>
</dbReference>
<dbReference type="InterPro" id="IPR000620">
    <property type="entry name" value="EamA_dom"/>
</dbReference>
<evidence type="ECO:0000256" key="1">
    <source>
        <dbReference type="ARBA" id="ARBA00004141"/>
    </source>
</evidence>
<feature type="transmembrane region" description="Helical" evidence="6">
    <location>
        <begin position="101"/>
        <end position="118"/>
    </location>
</feature>
<comment type="similarity">
    <text evidence="2">Belongs to the EamA transporter family.</text>
</comment>
<feature type="transmembrane region" description="Helical" evidence="6">
    <location>
        <begin position="12"/>
        <end position="31"/>
    </location>
</feature>
<keyword evidence="5 6" id="KW-0472">Membrane</keyword>
<sequence length="150" mass="15587">MGEAPAATTSARGWAALGAMYLLWGTYYVSIRVGVRQFPPFLLVGIEFEIAGVVLYLAARRFEPASRAGLTARQWRKAAVAGTLLLVGGDGLVSVGEQHVAASVASVLIATIPLWMVVGDLVRGRLRWGWPLLAGLAVGLGGAALTAGGT</sequence>
<dbReference type="Proteomes" id="UP000437736">
    <property type="component" value="Unassembled WGS sequence"/>
</dbReference>
<evidence type="ECO:0000313" key="9">
    <source>
        <dbReference type="Proteomes" id="UP000437736"/>
    </source>
</evidence>
<evidence type="ECO:0000256" key="3">
    <source>
        <dbReference type="ARBA" id="ARBA00022692"/>
    </source>
</evidence>
<organism evidence="8 9">
    <name type="scientific">Acidiferrimicrobium australe</name>
    <dbReference type="NCBI Taxonomy" id="2664430"/>
    <lineage>
        <taxon>Bacteria</taxon>
        <taxon>Bacillati</taxon>
        <taxon>Actinomycetota</taxon>
        <taxon>Acidimicrobiia</taxon>
        <taxon>Acidimicrobiales</taxon>
        <taxon>Acidimicrobiaceae</taxon>
        <taxon>Acidiferrimicrobium</taxon>
    </lineage>
</organism>
<dbReference type="PANTHER" id="PTHR32322">
    <property type="entry name" value="INNER MEMBRANE TRANSPORTER"/>
    <property type="match status" value="1"/>
</dbReference>
<dbReference type="SUPFAM" id="SSF103481">
    <property type="entry name" value="Multidrug resistance efflux transporter EmrE"/>
    <property type="match status" value="1"/>
</dbReference>